<comment type="subcellular location">
    <subcellularLocation>
        <location evidence="10">Cell membrane</location>
    </subcellularLocation>
    <subcellularLocation>
        <location evidence="1">Membrane</location>
        <topology evidence="1">Multi-pass membrane protein</topology>
    </subcellularLocation>
</comment>
<dbReference type="SFLD" id="SFLDF00027">
    <property type="entry name" value="p-type_atpase"/>
    <property type="match status" value="1"/>
</dbReference>
<dbReference type="InterPro" id="IPR018303">
    <property type="entry name" value="ATPase_P-typ_P_site"/>
</dbReference>
<comment type="similarity">
    <text evidence="2 10">Belongs to the cation transport ATPase (P-type) (TC 3.A.3) family. Type IB subfamily.</text>
</comment>
<dbReference type="PANTHER" id="PTHR48085">
    <property type="entry name" value="CADMIUM/ZINC-TRANSPORTING ATPASE HMA2-RELATED"/>
    <property type="match status" value="1"/>
</dbReference>
<protein>
    <recommendedName>
        <fullName evidence="8">Cd(2+)-exporting ATPase</fullName>
        <ecNumber evidence="8">7.2.2.21</ecNumber>
    </recommendedName>
</protein>
<evidence type="ECO:0000256" key="8">
    <source>
        <dbReference type="ARBA" id="ARBA00039103"/>
    </source>
</evidence>
<keyword evidence="10" id="KW-1003">Cell membrane</keyword>
<evidence type="ECO:0000313" key="12">
    <source>
        <dbReference type="EMBL" id="MQM72605.1"/>
    </source>
</evidence>
<dbReference type="GO" id="GO:0005886">
    <property type="term" value="C:plasma membrane"/>
    <property type="evidence" value="ECO:0007669"/>
    <property type="project" value="UniProtKB-SubCell"/>
</dbReference>
<sequence length="693" mass="75384">MQRRLSETEADVLYYTLIELPGIENVKVYQRTAQLAVRYVGVESAILDYISDMDLSDPALQDNVPTISARATNEMYKNKILNKVMLRIGKWLFLPLPIRTVVTIYQAVPFVWRGLKDLFNKNVSAEIIHAAAVLAALLTGEFDTAASVVFLTEIGDILEEWTYKKSVDDLAQSLSLNVEKVWKVADDGTVSQVSLNHMHNGDRFKVTMGNMIPLDGKVVSGEAMVNQAALTGEPLAVRKHDGVIVYAGTVLEEGELIVEVRSSSGETRYDKIVNMIENSENLAALTQMKAVSVADRLVPWTFGASLLAFVLTRNVMKAASVLMADFSCAVEVAMPIAVLSAMREAGKHDITVKGGKFLEAISEADTIVFDKTGTLTRATPVVQEIVTFDGQDPDEMLRIAACLEEQFPHSLANAVVRAAKERGLSHYDIKTKAEYIVAHGIASNIGEDRVVIGSYHFVFEDEGVTFENEADRARLGEIPAEYSHLYMAIGGKLVAVIAISDPIKENTPDVIRDLKAAGFKNIVMMTGDSEKTAKAIAAQAGITEYYSEVLPEDKAHYVEKIKDRGEKVIMIGDGINDSPALSAADVGIAIKEGADIAQEIADVTISGSDLNQLVNLRRLSDKLMKRMHSTYVIGNVLNGAILVFGISGLIVPRIGAVLHNASTIGLCLRNMQDLSASEEDAPETVSLPQPSVA</sequence>
<dbReference type="GO" id="GO:0005524">
    <property type="term" value="F:ATP binding"/>
    <property type="evidence" value="ECO:0007669"/>
    <property type="project" value="UniProtKB-UniRule"/>
</dbReference>
<dbReference type="SFLD" id="SFLDG00002">
    <property type="entry name" value="C1.7:_P-type_atpase_like"/>
    <property type="match status" value="1"/>
</dbReference>
<dbReference type="GO" id="GO:0016887">
    <property type="term" value="F:ATP hydrolysis activity"/>
    <property type="evidence" value="ECO:0007669"/>
    <property type="project" value="InterPro"/>
</dbReference>
<keyword evidence="3" id="KW-0104">Cadmium</keyword>
<feature type="transmembrane region" description="Helical" evidence="10">
    <location>
        <begin position="631"/>
        <end position="651"/>
    </location>
</feature>
<dbReference type="AlphaFoldDB" id="A0A6L5GQS2"/>
<keyword evidence="10" id="KW-0547">Nucleotide-binding</keyword>
<dbReference type="SUPFAM" id="SSF56784">
    <property type="entry name" value="HAD-like"/>
    <property type="match status" value="1"/>
</dbReference>
<dbReference type="NCBIfam" id="TIGR01494">
    <property type="entry name" value="ATPase_P-type"/>
    <property type="match status" value="1"/>
</dbReference>
<dbReference type="EMBL" id="VOGB01000004">
    <property type="protein sequence ID" value="MQM72605.1"/>
    <property type="molecule type" value="Genomic_DNA"/>
</dbReference>
<proteinExistence type="inferred from homology"/>
<dbReference type="Pfam" id="PF00122">
    <property type="entry name" value="E1-E2_ATPase"/>
    <property type="match status" value="1"/>
</dbReference>
<dbReference type="PRINTS" id="PR00120">
    <property type="entry name" value="HATPASE"/>
</dbReference>
<keyword evidence="6 10" id="KW-1133">Transmembrane helix</keyword>
<dbReference type="InterPro" id="IPR008250">
    <property type="entry name" value="ATPase_P-typ_transduc_dom_A_sf"/>
</dbReference>
<dbReference type="NCBIfam" id="TIGR01525">
    <property type="entry name" value="ATPase-IB_hvy"/>
    <property type="match status" value="1"/>
</dbReference>
<evidence type="ECO:0000259" key="11">
    <source>
        <dbReference type="Pfam" id="PF00122"/>
    </source>
</evidence>
<dbReference type="InterPro" id="IPR044492">
    <property type="entry name" value="P_typ_ATPase_HD_dom"/>
</dbReference>
<dbReference type="InterPro" id="IPR036412">
    <property type="entry name" value="HAD-like_sf"/>
</dbReference>
<dbReference type="PROSITE" id="PS00154">
    <property type="entry name" value="ATPASE_E1_E2"/>
    <property type="match status" value="1"/>
</dbReference>
<dbReference type="InterPro" id="IPR023214">
    <property type="entry name" value="HAD_sf"/>
</dbReference>
<dbReference type="Gene3D" id="2.70.150.10">
    <property type="entry name" value="Calcium-transporting ATPase, cytoplasmic transduction domain A"/>
    <property type="match status" value="1"/>
</dbReference>
<organism evidence="12 13">
    <name type="scientific">Candidatus Pseudoramibacter fermentans</name>
    <dbReference type="NCBI Taxonomy" id="2594427"/>
    <lineage>
        <taxon>Bacteria</taxon>
        <taxon>Bacillati</taxon>
        <taxon>Bacillota</taxon>
        <taxon>Clostridia</taxon>
        <taxon>Eubacteriales</taxon>
        <taxon>Eubacteriaceae</taxon>
        <taxon>Pseudoramibacter</taxon>
    </lineage>
</organism>
<dbReference type="SFLD" id="SFLDS00003">
    <property type="entry name" value="Haloacid_Dehalogenase"/>
    <property type="match status" value="1"/>
</dbReference>
<evidence type="ECO:0000256" key="2">
    <source>
        <dbReference type="ARBA" id="ARBA00006024"/>
    </source>
</evidence>
<comment type="caution">
    <text evidence="10">Lacks conserved residue(s) required for the propagation of feature annotation.</text>
</comment>
<evidence type="ECO:0000256" key="5">
    <source>
        <dbReference type="ARBA" id="ARBA00022967"/>
    </source>
</evidence>
<evidence type="ECO:0000256" key="1">
    <source>
        <dbReference type="ARBA" id="ARBA00004141"/>
    </source>
</evidence>
<dbReference type="InterPro" id="IPR059000">
    <property type="entry name" value="ATPase_P-type_domA"/>
</dbReference>
<dbReference type="Gene3D" id="3.40.1110.10">
    <property type="entry name" value="Calcium-transporting ATPase, cytoplasmic domain N"/>
    <property type="match status" value="1"/>
</dbReference>
<evidence type="ECO:0000256" key="4">
    <source>
        <dbReference type="ARBA" id="ARBA00022692"/>
    </source>
</evidence>
<comment type="caution">
    <text evidence="12">The sequence shown here is derived from an EMBL/GenBank/DDBJ whole genome shotgun (WGS) entry which is preliminary data.</text>
</comment>
<keyword evidence="5" id="KW-1278">Translocase</keyword>
<dbReference type="EC" id="7.2.2.21" evidence="8"/>
<keyword evidence="10" id="KW-0067">ATP-binding</keyword>
<reference evidence="12" key="1">
    <citation type="journal article" date="2020" name="Appl. Environ. Microbiol.">
        <title>Medium-Chain Fatty Acid Synthesis by 'Candidatus Weimeria bifida' gen. nov., sp. nov., and 'Candidatus Pseudoramibacter fermentans' sp. nov.</title>
        <authorList>
            <person name="Scarborough M.J."/>
            <person name="Myers K.S."/>
            <person name="Donohue T.J."/>
            <person name="Noguera D.R."/>
        </authorList>
    </citation>
    <scope>NUCLEOTIDE SEQUENCE</scope>
    <source>
        <strain evidence="12">EUB1.1</strain>
    </source>
</reference>
<dbReference type="GO" id="GO:0008551">
    <property type="term" value="F:P-type cadmium transporter activity"/>
    <property type="evidence" value="ECO:0007669"/>
    <property type="project" value="UniProtKB-EC"/>
</dbReference>
<dbReference type="InterPro" id="IPR023299">
    <property type="entry name" value="ATPase_P-typ_cyto_dom_N"/>
</dbReference>
<keyword evidence="13" id="KW-1185">Reference proteome</keyword>
<evidence type="ECO:0000256" key="10">
    <source>
        <dbReference type="RuleBase" id="RU362081"/>
    </source>
</evidence>
<dbReference type="Pfam" id="PF00702">
    <property type="entry name" value="Hydrolase"/>
    <property type="match status" value="1"/>
</dbReference>
<evidence type="ECO:0000256" key="3">
    <source>
        <dbReference type="ARBA" id="ARBA00022539"/>
    </source>
</evidence>
<comment type="catalytic activity">
    <reaction evidence="9">
        <text>Cd(2+)(in) + ATP + H2O = Cd(2+)(out) + ADP + phosphate + H(+)</text>
        <dbReference type="Rhea" id="RHEA:12132"/>
        <dbReference type="ChEBI" id="CHEBI:15377"/>
        <dbReference type="ChEBI" id="CHEBI:15378"/>
        <dbReference type="ChEBI" id="CHEBI:30616"/>
        <dbReference type="ChEBI" id="CHEBI:43474"/>
        <dbReference type="ChEBI" id="CHEBI:48775"/>
        <dbReference type="ChEBI" id="CHEBI:456216"/>
        <dbReference type="EC" id="7.2.2.21"/>
    </reaction>
</comment>
<dbReference type="PANTHER" id="PTHR48085:SF5">
    <property type="entry name" value="CADMIUM_ZINC-TRANSPORTING ATPASE HMA4-RELATED"/>
    <property type="match status" value="1"/>
</dbReference>
<name>A0A6L5GQS2_9FIRM</name>
<evidence type="ECO:0000256" key="6">
    <source>
        <dbReference type="ARBA" id="ARBA00022989"/>
    </source>
</evidence>
<evidence type="ECO:0000313" key="13">
    <source>
        <dbReference type="Proteomes" id="UP000473648"/>
    </source>
</evidence>
<feature type="domain" description="P-type ATPase A" evidence="11">
    <location>
        <begin position="178"/>
        <end position="277"/>
    </location>
</feature>
<dbReference type="SUPFAM" id="SSF81653">
    <property type="entry name" value="Calcium ATPase, transduction domain A"/>
    <property type="match status" value="1"/>
</dbReference>
<keyword evidence="4 10" id="KW-0812">Transmembrane</keyword>
<dbReference type="InterPro" id="IPR027256">
    <property type="entry name" value="P-typ_ATPase_IB"/>
</dbReference>
<dbReference type="Gene3D" id="3.40.50.1000">
    <property type="entry name" value="HAD superfamily/HAD-like"/>
    <property type="match status" value="1"/>
</dbReference>
<keyword evidence="7 10" id="KW-0472">Membrane</keyword>
<dbReference type="GO" id="GO:0046872">
    <property type="term" value="F:metal ion binding"/>
    <property type="evidence" value="ECO:0007669"/>
    <property type="project" value="UniProtKB-KW"/>
</dbReference>
<evidence type="ECO:0000256" key="9">
    <source>
        <dbReference type="ARBA" id="ARBA00049338"/>
    </source>
</evidence>
<dbReference type="PRINTS" id="PR00119">
    <property type="entry name" value="CATATPASE"/>
</dbReference>
<dbReference type="Proteomes" id="UP000473648">
    <property type="component" value="Unassembled WGS sequence"/>
</dbReference>
<accession>A0A6L5GQS2</accession>
<keyword evidence="10" id="KW-0479">Metal-binding</keyword>
<gene>
    <name evidence="12" type="ORF">FRC53_04120</name>
</gene>
<dbReference type="InterPro" id="IPR051014">
    <property type="entry name" value="Cation_Transport_ATPase_IB"/>
</dbReference>
<evidence type="ECO:0000256" key="7">
    <source>
        <dbReference type="ARBA" id="ARBA00023136"/>
    </source>
</evidence>
<dbReference type="InterPro" id="IPR001757">
    <property type="entry name" value="P_typ_ATPase"/>
</dbReference>